<dbReference type="Pfam" id="PF02660">
    <property type="entry name" value="G3P_acyltransf"/>
    <property type="match status" value="1"/>
</dbReference>
<sequence length="220" mass="23649">MLSVETIAVLLVGYLLGSIPFAVIVAKRAGVDIFSVGSGNPGATNVLREVGKQAGYCVFVLDFLKGLAATTWFLLPIFVFSEDPALGLWGLPAAILGHTFPVFSRFRGGKGVASTMGGLLGVMPASLIIGLVTWMILFYFTRYVAVASIGFGVSLPVSALVVTMVGGEGSHWGKVVLALLVMGWITWRHRSNIVRLREGTENQFDRSNASKSDTRTIFRH</sequence>
<feature type="transmembrane region" description="Helical" evidence="10">
    <location>
        <begin position="116"/>
        <end position="137"/>
    </location>
</feature>
<keyword evidence="2" id="KW-0444">Lipid biosynthesis</keyword>
<dbReference type="PANTHER" id="PTHR30309">
    <property type="entry name" value="INNER MEMBRANE PROTEIN YGIH"/>
    <property type="match status" value="1"/>
</dbReference>
<keyword evidence="8" id="KW-0594">Phospholipid biosynthesis</keyword>
<dbReference type="GO" id="GO:0008654">
    <property type="term" value="P:phospholipid biosynthetic process"/>
    <property type="evidence" value="ECO:0007669"/>
    <property type="project" value="UniProtKB-KW"/>
</dbReference>
<proteinExistence type="inferred from homology"/>
<keyword evidence="1" id="KW-1003">Cell membrane</keyword>
<evidence type="ECO:0000256" key="5">
    <source>
        <dbReference type="ARBA" id="ARBA00022989"/>
    </source>
</evidence>
<organism evidence="11">
    <name type="scientific">marine metagenome</name>
    <dbReference type="NCBI Taxonomy" id="408172"/>
    <lineage>
        <taxon>unclassified sequences</taxon>
        <taxon>metagenomes</taxon>
        <taxon>ecological metagenomes</taxon>
    </lineage>
</organism>
<keyword evidence="5 10" id="KW-1133">Transmembrane helix</keyword>
<dbReference type="AlphaFoldDB" id="A0A382CWV8"/>
<name>A0A382CWV8_9ZZZZ</name>
<keyword evidence="4 10" id="KW-0812">Transmembrane</keyword>
<evidence type="ECO:0000313" key="11">
    <source>
        <dbReference type="EMBL" id="SVB30339.1"/>
    </source>
</evidence>
<dbReference type="SMART" id="SM01207">
    <property type="entry name" value="G3P_acyltransf"/>
    <property type="match status" value="1"/>
</dbReference>
<dbReference type="InterPro" id="IPR003811">
    <property type="entry name" value="G3P_acylTferase_PlsY"/>
</dbReference>
<evidence type="ECO:0000256" key="4">
    <source>
        <dbReference type="ARBA" id="ARBA00022692"/>
    </source>
</evidence>
<evidence type="ECO:0000256" key="10">
    <source>
        <dbReference type="SAM" id="Phobius"/>
    </source>
</evidence>
<evidence type="ECO:0000256" key="7">
    <source>
        <dbReference type="ARBA" id="ARBA00023136"/>
    </source>
</evidence>
<keyword evidence="6" id="KW-0443">Lipid metabolism</keyword>
<evidence type="ECO:0000256" key="2">
    <source>
        <dbReference type="ARBA" id="ARBA00022516"/>
    </source>
</evidence>
<evidence type="ECO:0000256" key="3">
    <source>
        <dbReference type="ARBA" id="ARBA00022679"/>
    </source>
</evidence>
<dbReference type="HAMAP" id="MF_01043">
    <property type="entry name" value="PlsY"/>
    <property type="match status" value="1"/>
</dbReference>
<accession>A0A382CWV8</accession>
<dbReference type="EMBL" id="UINC01036414">
    <property type="protein sequence ID" value="SVB30339.1"/>
    <property type="molecule type" value="Genomic_DNA"/>
</dbReference>
<protein>
    <submittedName>
        <fullName evidence="11">Uncharacterized protein</fullName>
    </submittedName>
</protein>
<gene>
    <name evidence="11" type="ORF">METZ01_LOCUS183193</name>
</gene>
<keyword evidence="3" id="KW-0808">Transferase</keyword>
<evidence type="ECO:0000256" key="9">
    <source>
        <dbReference type="ARBA" id="ARBA00023264"/>
    </source>
</evidence>
<feature type="transmembrane region" description="Helical" evidence="10">
    <location>
        <begin position="143"/>
        <end position="165"/>
    </location>
</feature>
<evidence type="ECO:0000256" key="6">
    <source>
        <dbReference type="ARBA" id="ARBA00023098"/>
    </source>
</evidence>
<feature type="transmembrane region" description="Helical" evidence="10">
    <location>
        <begin position="6"/>
        <end position="26"/>
    </location>
</feature>
<keyword evidence="9" id="KW-1208">Phospholipid metabolism</keyword>
<dbReference type="PANTHER" id="PTHR30309:SF0">
    <property type="entry name" value="GLYCEROL-3-PHOSPHATE ACYLTRANSFERASE-RELATED"/>
    <property type="match status" value="1"/>
</dbReference>
<evidence type="ECO:0000256" key="1">
    <source>
        <dbReference type="ARBA" id="ARBA00022475"/>
    </source>
</evidence>
<keyword evidence="7 10" id="KW-0472">Membrane</keyword>
<dbReference type="NCBIfam" id="TIGR00023">
    <property type="entry name" value="glycerol-3-phosphate 1-O-acyltransferase PlsY"/>
    <property type="match status" value="1"/>
</dbReference>
<feature type="transmembrane region" description="Helical" evidence="10">
    <location>
        <begin position="172"/>
        <end position="187"/>
    </location>
</feature>
<reference evidence="11" key="1">
    <citation type="submission" date="2018-05" db="EMBL/GenBank/DDBJ databases">
        <authorList>
            <person name="Lanie J.A."/>
            <person name="Ng W.-L."/>
            <person name="Kazmierczak K.M."/>
            <person name="Andrzejewski T.M."/>
            <person name="Davidsen T.M."/>
            <person name="Wayne K.J."/>
            <person name="Tettelin H."/>
            <person name="Glass J.I."/>
            <person name="Rusch D."/>
            <person name="Podicherti R."/>
            <person name="Tsui H.-C.T."/>
            <person name="Winkler M.E."/>
        </authorList>
    </citation>
    <scope>NUCLEOTIDE SEQUENCE</scope>
</reference>
<evidence type="ECO:0000256" key="8">
    <source>
        <dbReference type="ARBA" id="ARBA00023209"/>
    </source>
</evidence>
<dbReference type="GO" id="GO:0043772">
    <property type="term" value="F:acyl-phosphate glycerol-3-phosphate acyltransferase activity"/>
    <property type="evidence" value="ECO:0007669"/>
    <property type="project" value="InterPro"/>
</dbReference>
<dbReference type="GO" id="GO:0005886">
    <property type="term" value="C:plasma membrane"/>
    <property type="evidence" value="ECO:0007669"/>
    <property type="project" value="InterPro"/>
</dbReference>
<feature type="transmembrane region" description="Helical" evidence="10">
    <location>
        <begin position="56"/>
        <end position="80"/>
    </location>
</feature>